<evidence type="ECO:0000256" key="11">
    <source>
        <dbReference type="SAM" id="MobiDB-lite"/>
    </source>
</evidence>
<dbReference type="SUPFAM" id="SSF54001">
    <property type="entry name" value="Cysteine proteinases"/>
    <property type="match status" value="1"/>
</dbReference>
<dbReference type="PROSITE" id="PS00973">
    <property type="entry name" value="USP_2"/>
    <property type="match status" value="1"/>
</dbReference>
<dbReference type="GO" id="GO:0006508">
    <property type="term" value="P:proteolysis"/>
    <property type="evidence" value="ECO:0007669"/>
    <property type="project" value="UniProtKB-KW"/>
</dbReference>
<keyword evidence="14" id="KW-1185">Reference proteome</keyword>
<evidence type="ECO:0000256" key="2">
    <source>
        <dbReference type="ARBA" id="ARBA00022670"/>
    </source>
</evidence>
<dbReference type="EMBL" id="VFJC01000005">
    <property type="protein sequence ID" value="KAB5579239.1"/>
    <property type="molecule type" value="Genomic_DNA"/>
</dbReference>
<name>A0A5N5PI28_PANHP</name>
<dbReference type="Proteomes" id="UP000327468">
    <property type="component" value="Chromosome 4"/>
</dbReference>
<keyword evidence="3" id="KW-0479">Metal-binding</keyword>
<comment type="subunit">
    <text evidence="9">Interacts with WDR48.</text>
</comment>
<dbReference type="CDD" id="cd02663">
    <property type="entry name" value="Peptidase_C19G"/>
    <property type="match status" value="1"/>
</dbReference>
<gene>
    <name evidence="13" type="ORF">PHYPO_G00192810</name>
</gene>
<evidence type="ECO:0000313" key="14">
    <source>
        <dbReference type="Proteomes" id="UP000327468"/>
    </source>
</evidence>
<dbReference type="EC" id="3.4.19.12" evidence="10"/>
<evidence type="ECO:0000259" key="12">
    <source>
        <dbReference type="PROSITE" id="PS50235"/>
    </source>
</evidence>
<evidence type="ECO:0000256" key="7">
    <source>
        <dbReference type="ARBA" id="ARBA00022833"/>
    </source>
</evidence>
<dbReference type="InterPro" id="IPR028889">
    <property type="entry name" value="USP"/>
</dbReference>
<reference evidence="13 14" key="1">
    <citation type="submission" date="2019-06" db="EMBL/GenBank/DDBJ databases">
        <title>A chromosome-scale genome assembly of the striped catfish, Pangasianodon hypophthalmus.</title>
        <authorList>
            <person name="Wen M."/>
            <person name="Zahm M."/>
            <person name="Roques C."/>
            <person name="Cabau C."/>
            <person name="Klopp C."/>
            <person name="Donnadieu C."/>
            <person name="Jouanno E."/>
            <person name="Avarre J.-C."/>
            <person name="Campet M."/>
            <person name="Ha T.T.T."/>
            <person name="Dugue R."/>
            <person name="Lampietro C."/>
            <person name="Louis A."/>
            <person name="Herpin A."/>
            <person name="Echchiki A."/>
            <person name="Berthelot C."/>
            <person name="Parey E."/>
            <person name="Roest-Crollius H."/>
            <person name="Braasch I."/>
            <person name="Postlethwait J."/>
            <person name="Bobe J."/>
            <person name="Montfort J."/>
            <person name="Bouchez O."/>
            <person name="Begum T."/>
            <person name="Schartl M."/>
            <person name="Guiguen Y."/>
        </authorList>
    </citation>
    <scope>NUCLEOTIDE SEQUENCE [LARGE SCALE GENOMIC DNA]</scope>
    <source>
        <strain evidence="13 14">Indonesia</strain>
        <tissue evidence="13">Blood</tissue>
    </source>
</reference>
<evidence type="ECO:0000256" key="6">
    <source>
        <dbReference type="ARBA" id="ARBA00022807"/>
    </source>
</evidence>
<dbReference type="GO" id="GO:0005634">
    <property type="term" value="C:nucleus"/>
    <property type="evidence" value="ECO:0007669"/>
    <property type="project" value="TreeGrafter"/>
</dbReference>
<evidence type="ECO:0000256" key="1">
    <source>
        <dbReference type="ARBA" id="ARBA00000707"/>
    </source>
</evidence>
<dbReference type="Pfam" id="PF00443">
    <property type="entry name" value="UCH"/>
    <property type="match status" value="1"/>
</dbReference>
<dbReference type="FunFam" id="3.90.70.10:FF:000003">
    <property type="entry name" value="Ubiquitin carboxyl-terminal hydrolase 46"/>
    <property type="match status" value="1"/>
</dbReference>
<dbReference type="InterPro" id="IPR038765">
    <property type="entry name" value="Papain-like_cys_pep_sf"/>
</dbReference>
<dbReference type="GO" id="GO:0004843">
    <property type="term" value="F:cysteine-type deubiquitinase activity"/>
    <property type="evidence" value="ECO:0007669"/>
    <property type="project" value="UniProtKB-UniRule"/>
</dbReference>
<feature type="domain" description="USP" evidence="12">
    <location>
        <begin position="101"/>
        <end position="441"/>
    </location>
</feature>
<dbReference type="GO" id="GO:0046872">
    <property type="term" value="F:metal ion binding"/>
    <property type="evidence" value="ECO:0007669"/>
    <property type="project" value="UniProtKB-KW"/>
</dbReference>
<dbReference type="Gene3D" id="3.90.70.10">
    <property type="entry name" value="Cysteine proteinases"/>
    <property type="match status" value="1"/>
</dbReference>
<dbReference type="GO" id="GO:0005829">
    <property type="term" value="C:cytosol"/>
    <property type="evidence" value="ECO:0007669"/>
    <property type="project" value="TreeGrafter"/>
</dbReference>
<dbReference type="PANTHER" id="PTHR24006">
    <property type="entry name" value="UBIQUITIN CARBOXYL-TERMINAL HYDROLASE"/>
    <property type="match status" value="1"/>
</dbReference>
<feature type="region of interest" description="Disordered" evidence="11">
    <location>
        <begin position="209"/>
        <end position="236"/>
    </location>
</feature>
<evidence type="ECO:0000256" key="10">
    <source>
        <dbReference type="RuleBase" id="RU366025"/>
    </source>
</evidence>
<evidence type="ECO:0000256" key="9">
    <source>
        <dbReference type="ARBA" id="ARBA00064921"/>
    </source>
</evidence>
<keyword evidence="6 10" id="KW-0788">Thiol protease</keyword>
<keyword evidence="4 10" id="KW-0833">Ubl conjugation pathway</keyword>
<dbReference type="GO" id="GO:0016579">
    <property type="term" value="P:protein deubiquitination"/>
    <property type="evidence" value="ECO:0007669"/>
    <property type="project" value="InterPro"/>
</dbReference>
<feature type="compositionally biased region" description="Gly residues" evidence="11">
    <location>
        <begin position="219"/>
        <end position="228"/>
    </location>
</feature>
<evidence type="ECO:0000256" key="8">
    <source>
        <dbReference type="ARBA" id="ARBA00038282"/>
    </source>
</evidence>
<keyword evidence="5 10" id="KW-0378">Hydrolase</keyword>
<dbReference type="InterPro" id="IPR001394">
    <property type="entry name" value="Peptidase_C19_UCH"/>
</dbReference>
<dbReference type="AlphaFoldDB" id="A0A5N5PI28"/>
<dbReference type="PANTHER" id="PTHR24006:SF860">
    <property type="entry name" value="UBIQUITIN SPECIFIC PEPTIDASE 12-LIKE"/>
    <property type="match status" value="1"/>
</dbReference>
<evidence type="ECO:0000256" key="4">
    <source>
        <dbReference type="ARBA" id="ARBA00022786"/>
    </source>
</evidence>
<proteinExistence type="inferred from homology"/>
<sequence>MREDDAHARCTPDRDAGLCSDRRALLVPCPAAGQAKDFHRKSSLLWLSRFYSWGLVQYGGRRMEILMTVRKIASICTMGANASALEKEIGPEQFPVNEHYFGLVNFGNTCYCNSVLQALYFCRPFREKVLAYKVQPRRKESLLTCLADLFNSIATQKKKVGVIPPKKFISRLRKENELFDNYMQQDAHEFLNYLLNTIADLLQEEKSQERQQNGKVVQNGGGGGGSGSHTGEAESAEKNQQTWVHEIFQGTLTNETRCLNCEAVSSKDEDFLDLSVDVEQNTSITHCLRGFSNTETLCSEYKYYCEQCRSKQEAQKRMRVKKLPMILALHLKRFKYMDQLHRYTKLSYRVVFPLELRLFNTSGDATNPDRLYDLVAVVVHCGSGPNRGHYITIVKSHGFWLLFDDDIVEKIDAQAIEEFYGLTSDISKNSESGYILFYQSRD</sequence>
<dbReference type="InterPro" id="IPR018200">
    <property type="entry name" value="USP_CS"/>
</dbReference>
<protein>
    <recommendedName>
        <fullName evidence="10">Ubiquitin carboxyl-terminal hydrolase</fullName>
        <ecNumber evidence="10">3.4.19.12</ecNumber>
    </recommendedName>
</protein>
<evidence type="ECO:0000313" key="13">
    <source>
        <dbReference type="EMBL" id="KAB5579239.1"/>
    </source>
</evidence>
<comment type="caution">
    <text evidence="13">The sequence shown here is derived from an EMBL/GenBank/DDBJ whole genome shotgun (WGS) entry which is preliminary data.</text>
</comment>
<evidence type="ECO:0000256" key="3">
    <source>
        <dbReference type="ARBA" id="ARBA00022723"/>
    </source>
</evidence>
<evidence type="ECO:0000256" key="5">
    <source>
        <dbReference type="ARBA" id="ARBA00022801"/>
    </source>
</evidence>
<keyword evidence="7" id="KW-0862">Zinc</keyword>
<dbReference type="PROSITE" id="PS50235">
    <property type="entry name" value="USP_3"/>
    <property type="match status" value="1"/>
</dbReference>
<organism evidence="13 14">
    <name type="scientific">Pangasianodon hypophthalmus</name>
    <name type="common">Striped catfish</name>
    <name type="synonym">Helicophagus hypophthalmus</name>
    <dbReference type="NCBI Taxonomy" id="310915"/>
    <lineage>
        <taxon>Eukaryota</taxon>
        <taxon>Metazoa</taxon>
        <taxon>Chordata</taxon>
        <taxon>Craniata</taxon>
        <taxon>Vertebrata</taxon>
        <taxon>Euteleostomi</taxon>
        <taxon>Actinopterygii</taxon>
        <taxon>Neopterygii</taxon>
        <taxon>Teleostei</taxon>
        <taxon>Ostariophysi</taxon>
        <taxon>Siluriformes</taxon>
        <taxon>Pangasiidae</taxon>
        <taxon>Pangasianodon</taxon>
    </lineage>
</organism>
<dbReference type="PROSITE" id="PS00972">
    <property type="entry name" value="USP_1"/>
    <property type="match status" value="1"/>
</dbReference>
<comment type="catalytic activity">
    <reaction evidence="1 10">
        <text>Thiol-dependent hydrolysis of ester, thioester, amide, peptide and isopeptide bonds formed by the C-terminal Gly of ubiquitin (a 76-residue protein attached to proteins as an intracellular targeting signal).</text>
        <dbReference type="EC" id="3.4.19.12"/>
    </reaction>
</comment>
<accession>A0A5N5PI28</accession>
<keyword evidence="2 10" id="KW-0645">Protease</keyword>
<dbReference type="InterPro" id="IPR050164">
    <property type="entry name" value="Peptidase_C19"/>
</dbReference>
<comment type="similarity">
    <text evidence="8">Belongs to the peptidase C19 family. USP12/USP46 subfamily.</text>
</comment>